<keyword evidence="4" id="KW-1185">Reference proteome</keyword>
<gene>
    <name evidence="3" type="ORF">GSCOC_T00034039001</name>
</gene>
<sequence length="150" mass="17598">MPGIGKTTLVNKVYHDPEVVYYFNIRVMCNVSQVYTKRDLLLKVLWHIIELTDNILTMTNEDLELVLDKHLKKNRYLIILDDVWSIRPWNDLKSSFPEDTNGSRSLITSRLDDMVSKLTLECNLLKLCPLSDAKSWELLQRKIYPKEDCP</sequence>
<dbReference type="AlphaFoldDB" id="A0A068UVK2"/>
<organism evidence="3 4">
    <name type="scientific">Coffea canephora</name>
    <name type="common">Robusta coffee</name>
    <dbReference type="NCBI Taxonomy" id="49390"/>
    <lineage>
        <taxon>Eukaryota</taxon>
        <taxon>Viridiplantae</taxon>
        <taxon>Streptophyta</taxon>
        <taxon>Embryophyta</taxon>
        <taxon>Tracheophyta</taxon>
        <taxon>Spermatophyta</taxon>
        <taxon>Magnoliopsida</taxon>
        <taxon>eudicotyledons</taxon>
        <taxon>Gunneridae</taxon>
        <taxon>Pentapetalae</taxon>
        <taxon>asterids</taxon>
        <taxon>lamiids</taxon>
        <taxon>Gentianales</taxon>
        <taxon>Rubiaceae</taxon>
        <taxon>Ixoroideae</taxon>
        <taxon>Gardenieae complex</taxon>
        <taxon>Bertiereae - Coffeeae clade</taxon>
        <taxon>Coffeeae</taxon>
        <taxon>Coffea</taxon>
    </lineage>
</organism>
<dbReference type="PhylomeDB" id="A0A068UVK2"/>
<proteinExistence type="predicted"/>
<dbReference type="PANTHER" id="PTHR36766">
    <property type="entry name" value="PLANT BROAD-SPECTRUM MILDEW RESISTANCE PROTEIN RPW8"/>
    <property type="match status" value="1"/>
</dbReference>
<name>A0A068UVK2_COFCA</name>
<accession>A0A068UVK2</accession>
<dbReference type="Proteomes" id="UP000295252">
    <property type="component" value="Chromosome III"/>
</dbReference>
<dbReference type="GO" id="GO:0006952">
    <property type="term" value="P:defense response"/>
    <property type="evidence" value="ECO:0007669"/>
    <property type="project" value="UniProtKB-KW"/>
</dbReference>
<evidence type="ECO:0000313" key="4">
    <source>
        <dbReference type="Proteomes" id="UP000295252"/>
    </source>
</evidence>
<dbReference type="Pfam" id="PF00931">
    <property type="entry name" value="NB-ARC"/>
    <property type="match status" value="1"/>
</dbReference>
<dbReference type="SUPFAM" id="SSF52540">
    <property type="entry name" value="P-loop containing nucleoside triphosphate hydrolases"/>
    <property type="match status" value="1"/>
</dbReference>
<keyword evidence="1" id="KW-0611">Plant defense</keyword>
<dbReference type="STRING" id="49390.A0A068UVK2"/>
<evidence type="ECO:0000256" key="1">
    <source>
        <dbReference type="ARBA" id="ARBA00022821"/>
    </source>
</evidence>
<evidence type="ECO:0000259" key="2">
    <source>
        <dbReference type="Pfam" id="PF00931"/>
    </source>
</evidence>
<dbReference type="InterPro" id="IPR027417">
    <property type="entry name" value="P-loop_NTPase"/>
</dbReference>
<dbReference type="Gramene" id="CDP11643">
    <property type="protein sequence ID" value="CDP11643"/>
    <property type="gene ID" value="GSCOC_T00034039001"/>
</dbReference>
<protein>
    <recommendedName>
        <fullName evidence="2">NB-ARC domain-containing protein</fullName>
    </recommendedName>
</protein>
<dbReference type="OrthoDB" id="646178at2759"/>
<dbReference type="GO" id="GO:0043531">
    <property type="term" value="F:ADP binding"/>
    <property type="evidence" value="ECO:0007669"/>
    <property type="project" value="InterPro"/>
</dbReference>
<reference evidence="4" key="1">
    <citation type="journal article" date="2014" name="Science">
        <title>The coffee genome provides insight into the convergent evolution of caffeine biosynthesis.</title>
        <authorList>
            <person name="Denoeud F."/>
            <person name="Carretero-Paulet L."/>
            <person name="Dereeper A."/>
            <person name="Droc G."/>
            <person name="Guyot R."/>
            <person name="Pietrella M."/>
            <person name="Zheng C."/>
            <person name="Alberti A."/>
            <person name="Anthony F."/>
            <person name="Aprea G."/>
            <person name="Aury J.M."/>
            <person name="Bento P."/>
            <person name="Bernard M."/>
            <person name="Bocs S."/>
            <person name="Campa C."/>
            <person name="Cenci A."/>
            <person name="Combes M.C."/>
            <person name="Crouzillat D."/>
            <person name="Da Silva C."/>
            <person name="Daddiego L."/>
            <person name="De Bellis F."/>
            <person name="Dussert S."/>
            <person name="Garsmeur O."/>
            <person name="Gayraud T."/>
            <person name="Guignon V."/>
            <person name="Jahn K."/>
            <person name="Jamilloux V."/>
            <person name="Joet T."/>
            <person name="Labadie K."/>
            <person name="Lan T."/>
            <person name="Leclercq J."/>
            <person name="Lepelley M."/>
            <person name="Leroy T."/>
            <person name="Li L.T."/>
            <person name="Librado P."/>
            <person name="Lopez L."/>
            <person name="Munoz A."/>
            <person name="Noel B."/>
            <person name="Pallavicini A."/>
            <person name="Perrotta G."/>
            <person name="Poncet V."/>
            <person name="Pot D."/>
            <person name="Priyono X."/>
            <person name="Rigoreau M."/>
            <person name="Rouard M."/>
            <person name="Rozas J."/>
            <person name="Tranchant-Dubreuil C."/>
            <person name="VanBuren R."/>
            <person name="Zhang Q."/>
            <person name="Andrade A.C."/>
            <person name="Argout X."/>
            <person name="Bertrand B."/>
            <person name="de Kochko A."/>
            <person name="Graziosi G."/>
            <person name="Henry R.J."/>
            <person name="Jayarama X."/>
            <person name="Ming R."/>
            <person name="Nagai C."/>
            <person name="Rounsley S."/>
            <person name="Sankoff D."/>
            <person name="Giuliano G."/>
            <person name="Albert V.A."/>
            <person name="Wincker P."/>
            <person name="Lashermes P."/>
        </authorList>
    </citation>
    <scope>NUCLEOTIDE SEQUENCE [LARGE SCALE GENOMIC DNA]</scope>
    <source>
        <strain evidence="4">cv. DH200-94</strain>
    </source>
</reference>
<dbReference type="InterPro" id="IPR002182">
    <property type="entry name" value="NB-ARC"/>
</dbReference>
<evidence type="ECO:0000313" key="3">
    <source>
        <dbReference type="EMBL" id="CDP11643.1"/>
    </source>
</evidence>
<dbReference type="InParanoid" id="A0A068UVK2"/>
<feature type="domain" description="NB-ARC" evidence="2">
    <location>
        <begin position="1"/>
        <end position="148"/>
    </location>
</feature>
<dbReference type="PANTHER" id="PTHR36766:SF44">
    <property type="entry name" value="NBS-CODING RESISTANCE GENE ANALOG"/>
    <property type="match status" value="1"/>
</dbReference>
<dbReference type="Gene3D" id="3.40.50.300">
    <property type="entry name" value="P-loop containing nucleotide triphosphate hydrolases"/>
    <property type="match status" value="1"/>
</dbReference>
<dbReference type="EMBL" id="HG739141">
    <property type="protein sequence ID" value="CDP11643.1"/>
    <property type="molecule type" value="Genomic_DNA"/>
</dbReference>